<comment type="caution">
    <text evidence="2">The sequence shown here is derived from an EMBL/GenBank/DDBJ whole genome shotgun (WGS) entry which is preliminary data.</text>
</comment>
<name>A0AAD6J5F3_DREDA</name>
<accession>A0AAD6J5F3</accession>
<sequence>MQRRTGISVSTFALRPSHLSSDYPSLSLDAPAFCNDHMGDEGQGRQEQHQHQQKAEEGNGLRE</sequence>
<keyword evidence="3" id="KW-1185">Reference proteome</keyword>
<evidence type="ECO:0000313" key="3">
    <source>
        <dbReference type="Proteomes" id="UP001221413"/>
    </source>
</evidence>
<reference evidence="2" key="1">
    <citation type="submission" date="2023-01" db="EMBL/GenBank/DDBJ databases">
        <title>The chitinases involved in constricting ring structure development in the nematode-trapping fungus Drechslerella dactyloides.</title>
        <authorList>
            <person name="Wang R."/>
            <person name="Zhang L."/>
            <person name="Tang P."/>
            <person name="Li S."/>
            <person name="Liang L."/>
        </authorList>
    </citation>
    <scope>NUCLEOTIDE SEQUENCE</scope>
    <source>
        <strain evidence="2">YMF1.00031</strain>
    </source>
</reference>
<dbReference type="EMBL" id="JAQGDS010000001">
    <property type="protein sequence ID" value="KAJ6264794.1"/>
    <property type="molecule type" value="Genomic_DNA"/>
</dbReference>
<protein>
    <submittedName>
        <fullName evidence="2">Uncharacterized protein</fullName>
    </submittedName>
</protein>
<proteinExistence type="predicted"/>
<organism evidence="2 3">
    <name type="scientific">Drechslerella dactyloides</name>
    <name type="common">Nematode-trapping fungus</name>
    <name type="synonym">Arthrobotrys dactyloides</name>
    <dbReference type="NCBI Taxonomy" id="74499"/>
    <lineage>
        <taxon>Eukaryota</taxon>
        <taxon>Fungi</taxon>
        <taxon>Dikarya</taxon>
        <taxon>Ascomycota</taxon>
        <taxon>Pezizomycotina</taxon>
        <taxon>Orbiliomycetes</taxon>
        <taxon>Orbiliales</taxon>
        <taxon>Orbiliaceae</taxon>
        <taxon>Drechslerella</taxon>
    </lineage>
</organism>
<dbReference type="AlphaFoldDB" id="A0AAD6J5F3"/>
<evidence type="ECO:0000256" key="1">
    <source>
        <dbReference type="SAM" id="MobiDB-lite"/>
    </source>
</evidence>
<feature type="compositionally biased region" description="Basic and acidic residues" evidence="1">
    <location>
        <begin position="37"/>
        <end position="63"/>
    </location>
</feature>
<feature type="region of interest" description="Disordered" evidence="1">
    <location>
        <begin position="16"/>
        <end position="63"/>
    </location>
</feature>
<evidence type="ECO:0000313" key="2">
    <source>
        <dbReference type="EMBL" id="KAJ6264794.1"/>
    </source>
</evidence>
<gene>
    <name evidence="2" type="ORF">Dda_0946</name>
</gene>
<dbReference type="Proteomes" id="UP001221413">
    <property type="component" value="Unassembled WGS sequence"/>
</dbReference>